<dbReference type="PROSITE" id="PS00941">
    <property type="entry name" value="CARBOXYLESTERASE_B_2"/>
    <property type="match status" value="1"/>
</dbReference>
<dbReference type="EC" id="3.1.1.-" evidence="6"/>
<dbReference type="AlphaFoldDB" id="A0A210QG00"/>
<dbReference type="InterPro" id="IPR000997">
    <property type="entry name" value="Cholinesterase"/>
</dbReference>
<dbReference type="Proteomes" id="UP000242188">
    <property type="component" value="Unassembled WGS sequence"/>
</dbReference>
<protein>
    <recommendedName>
        <fullName evidence="6">Carboxylic ester hydrolase</fullName>
        <ecNumber evidence="6">3.1.1.-</ecNumber>
    </recommendedName>
</protein>
<dbReference type="FunFam" id="3.40.50.1820:FF:000029">
    <property type="entry name" value="Acetylcholinesterase"/>
    <property type="match status" value="1"/>
</dbReference>
<dbReference type="GO" id="GO:0003990">
    <property type="term" value="F:acetylcholinesterase activity"/>
    <property type="evidence" value="ECO:0007669"/>
    <property type="project" value="TreeGrafter"/>
</dbReference>
<evidence type="ECO:0000256" key="5">
    <source>
        <dbReference type="PIRSR" id="PIRSR600997-1"/>
    </source>
</evidence>
<evidence type="ECO:0000256" key="3">
    <source>
        <dbReference type="ARBA" id="ARBA00022801"/>
    </source>
</evidence>
<keyword evidence="7" id="KW-0472">Membrane</keyword>
<dbReference type="GO" id="GO:0019695">
    <property type="term" value="P:choline metabolic process"/>
    <property type="evidence" value="ECO:0007669"/>
    <property type="project" value="TreeGrafter"/>
</dbReference>
<keyword evidence="2" id="KW-0719">Serine esterase</keyword>
<keyword evidence="7" id="KW-1133">Transmembrane helix</keyword>
<evidence type="ECO:0000256" key="4">
    <source>
        <dbReference type="ARBA" id="ARBA00023157"/>
    </source>
</evidence>
<proteinExistence type="inferred from homology"/>
<dbReference type="InterPro" id="IPR019826">
    <property type="entry name" value="Carboxylesterase_B_AS"/>
</dbReference>
<dbReference type="CDD" id="cd00312">
    <property type="entry name" value="Esterase_lipase"/>
    <property type="match status" value="1"/>
</dbReference>
<gene>
    <name evidence="9" type="ORF">KP79_PYT22691</name>
</gene>
<dbReference type="Pfam" id="PF00135">
    <property type="entry name" value="COesterase"/>
    <property type="match status" value="1"/>
</dbReference>
<feature type="chain" id="PRO_5011815270" description="Carboxylic ester hydrolase" evidence="6">
    <location>
        <begin position="22"/>
        <end position="604"/>
    </location>
</feature>
<keyword evidence="7" id="KW-0812">Transmembrane</keyword>
<evidence type="ECO:0000256" key="2">
    <source>
        <dbReference type="ARBA" id="ARBA00022487"/>
    </source>
</evidence>
<dbReference type="GO" id="GO:0006581">
    <property type="term" value="P:acetylcholine catabolic process"/>
    <property type="evidence" value="ECO:0007669"/>
    <property type="project" value="TreeGrafter"/>
</dbReference>
<name>A0A210QG00_MIZYE</name>
<organism evidence="9 10">
    <name type="scientific">Mizuhopecten yessoensis</name>
    <name type="common">Japanese scallop</name>
    <name type="synonym">Patinopecten yessoensis</name>
    <dbReference type="NCBI Taxonomy" id="6573"/>
    <lineage>
        <taxon>Eukaryota</taxon>
        <taxon>Metazoa</taxon>
        <taxon>Spiralia</taxon>
        <taxon>Lophotrochozoa</taxon>
        <taxon>Mollusca</taxon>
        <taxon>Bivalvia</taxon>
        <taxon>Autobranchia</taxon>
        <taxon>Pteriomorphia</taxon>
        <taxon>Pectinida</taxon>
        <taxon>Pectinoidea</taxon>
        <taxon>Pectinidae</taxon>
        <taxon>Mizuhopecten</taxon>
    </lineage>
</organism>
<dbReference type="SUPFAM" id="SSF53474">
    <property type="entry name" value="alpha/beta-Hydrolases"/>
    <property type="match status" value="1"/>
</dbReference>
<evidence type="ECO:0000256" key="1">
    <source>
        <dbReference type="ARBA" id="ARBA00005964"/>
    </source>
</evidence>
<sequence length="604" mass="68268">MSIWFRATWLLIVLLHVCAHAQDIPEVHTSHGTIAGYVQEMFGKKIKTFLGIPFAMPPIGNLRFKRPLPVESWEGVLNTSSWHNACHQTPFLSFVGKVGEEGEAIWNPKTRMSEDCLYLNIWVPVNLEIPIKSTMVWIFGGGFVTGTSALELYDGTALAAYADIIVISINYRLGPLGFLYFGNEEAPGNVGLLDQVLALQWINKNIEYFGGVPNDITLFGESAGAASVSYHLMSEMSQPLFQRAIMQSGTCLSHWAHVTPDTALSYAKILAKEMNCSSDDVGDAIHCLQRADANVMSNNQWKVPITFLTFPIVPTTDNHFIKQSPQEFLRAGRFPNKSLLMGVNSDESVYFLNYYLFDKIDWPSSRLNRSLFLDSIPMVVSDNGLSKIASDRRHRPLVDSIIQQYETDYLPGTAKNYMNILDDIGGDFAFKCPVIEFAQEFSRSRRGSPPVFMYSFEHRSLTNPWPNWTGVLHGDEIEYVFAVPVNDHRRSSEERQLSIAMVEYWTNFAKYGDPGNGNRATRWPEYTYDTQEYLILKPGPVFDIKTGLRYKQCAYWTEFYPKLKKAIDDEFRDGCVSGTCFVTSHVAGCIILACLTFVTVLLHR</sequence>
<dbReference type="InterPro" id="IPR019819">
    <property type="entry name" value="Carboxylesterase_B_CS"/>
</dbReference>
<keyword evidence="3 6" id="KW-0378">Hydrolase</keyword>
<accession>A0A210QG00</accession>
<comment type="caution">
    <text evidence="9">The sequence shown here is derived from an EMBL/GenBank/DDBJ whole genome shotgun (WGS) entry which is preliminary data.</text>
</comment>
<dbReference type="PRINTS" id="PR00878">
    <property type="entry name" value="CHOLNESTRASE"/>
</dbReference>
<evidence type="ECO:0000259" key="8">
    <source>
        <dbReference type="Pfam" id="PF00135"/>
    </source>
</evidence>
<dbReference type="OrthoDB" id="9000293at2759"/>
<dbReference type="Gene3D" id="3.40.50.1820">
    <property type="entry name" value="alpha/beta hydrolase"/>
    <property type="match status" value="1"/>
</dbReference>
<dbReference type="GO" id="GO:0005886">
    <property type="term" value="C:plasma membrane"/>
    <property type="evidence" value="ECO:0007669"/>
    <property type="project" value="TreeGrafter"/>
</dbReference>
<dbReference type="InterPro" id="IPR029058">
    <property type="entry name" value="AB_hydrolase_fold"/>
</dbReference>
<feature type="transmembrane region" description="Helical" evidence="7">
    <location>
        <begin position="581"/>
        <end position="602"/>
    </location>
</feature>
<dbReference type="PANTHER" id="PTHR43918:SF4">
    <property type="entry name" value="CARBOXYLIC ESTER HYDROLASE"/>
    <property type="match status" value="1"/>
</dbReference>
<keyword evidence="4" id="KW-1015">Disulfide bond</keyword>
<evidence type="ECO:0000256" key="6">
    <source>
        <dbReference type="RuleBase" id="RU361235"/>
    </source>
</evidence>
<evidence type="ECO:0000313" key="9">
    <source>
        <dbReference type="EMBL" id="OWF47658.1"/>
    </source>
</evidence>
<dbReference type="GO" id="GO:0005615">
    <property type="term" value="C:extracellular space"/>
    <property type="evidence" value="ECO:0007669"/>
    <property type="project" value="TreeGrafter"/>
</dbReference>
<dbReference type="EMBL" id="NEDP02003828">
    <property type="protein sequence ID" value="OWF47658.1"/>
    <property type="molecule type" value="Genomic_DNA"/>
</dbReference>
<evidence type="ECO:0000256" key="7">
    <source>
        <dbReference type="SAM" id="Phobius"/>
    </source>
</evidence>
<keyword evidence="10" id="KW-1185">Reference proteome</keyword>
<feature type="domain" description="Carboxylesterase type B" evidence="8">
    <location>
        <begin position="25"/>
        <end position="556"/>
    </location>
</feature>
<keyword evidence="6" id="KW-0732">Signal</keyword>
<feature type="active site" description="Charge relay system" evidence="5">
    <location>
        <position position="347"/>
    </location>
</feature>
<evidence type="ECO:0000313" key="10">
    <source>
        <dbReference type="Proteomes" id="UP000242188"/>
    </source>
</evidence>
<dbReference type="PANTHER" id="PTHR43918">
    <property type="entry name" value="ACETYLCHOLINESTERASE"/>
    <property type="match status" value="1"/>
</dbReference>
<dbReference type="InterPro" id="IPR002018">
    <property type="entry name" value="CarbesteraseB"/>
</dbReference>
<feature type="signal peptide" evidence="6">
    <location>
        <begin position="1"/>
        <end position="21"/>
    </location>
</feature>
<dbReference type="ESTHER" id="mizye-a0a210qg00">
    <property type="family name" value="ACHE"/>
</dbReference>
<feature type="active site" description="Charge relay system" evidence="5">
    <location>
        <position position="473"/>
    </location>
</feature>
<reference evidence="9 10" key="1">
    <citation type="journal article" date="2017" name="Nat. Ecol. Evol.">
        <title>Scallop genome provides insights into evolution of bilaterian karyotype and development.</title>
        <authorList>
            <person name="Wang S."/>
            <person name="Zhang J."/>
            <person name="Jiao W."/>
            <person name="Li J."/>
            <person name="Xun X."/>
            <person name="Sun Y."/>
            <person name="Guo X."/>
            <person name="Huan P."/>
            <person name="Dong B."/>
            <person name="Zhang L."/>
            <person name="Hu X."/>
            <person name="Sun X."/>
            <person name="Wang J."/>
            <person name="Zhao C."/>
            <person name="Wang Y."/>
            <person name="Wang D."/>
            <person name="Huang X."/>
            <person name="Wang R."/>
            <person name="Lv J."/>
            <person name="Li Y."/>
            <person name="Zhang Z."/>
            <person name="Liu B."/>
            <person name="Lu W."/>
            <person name="Hui Y."/>
            <person name="Liang J."/>
            <person name="Zhou Z."/>
            <person name="Hou R."/>
            <person name="Li X."/>
            <person name="Liu Y."/>
            <person name="Li H."/>
            <person name="Ning X."/>
            <person name="Lin Y."/>
            <person name="Zhao L."/>
            <person name="Xing Q."/>
            <person name="Dou J."/>
            <person name="Li Y."/>
            <person name="Mao J."/>
            <person name="Guo H."/>
            <person name="Dou H."/>
            <person name="Li T."/>
            <person name="Mu C."/>
            <person name="Jiang W."/>
            <person name="Fu Q."/>
            <person name="Fu X."/>
            <person name="Miao Y."/>
            <person name="Liu J."/>
            <person name="Yu Q."/>
            <person name="Li R."/>
            <person name="Liao H."/>
            <person name="Li X."/>
            <person name="Kong Y."/>
            <person name="Jiang Z."/>
            <person name="Chourrout D."/>
            <person name="Li R."/>
            <person name="Bao Z."/>
        </authorList>
    </citation>
    <scope>NUCLEOTIDE SEQUENCE [LARGE SCALE GENOMIC DNA]</scope>
    <source>
        <strain evidence="9 10">PY_sf001</strain>
    </source>
</reference>
<dbReference type="InterPro" id="IPR050654">
    <property type="entry name" value="AChE-related_enzymes"/>
</dbReference>
<dbReference type="PROSITE" id="PS00122">
    <property type="entry name" value="CARBOXYLESTERASE_B_1"/>
    <property type="match status" value="1"/>
</dbReference>
<feature type="active site" description="Acyl-ester intermediate" evidence="5">
    <location>
        <position position="222"/>
    </location>
</feature>
<comment type="similarity">
    <text evidence="1 6">Belongs to the type-B carboxylesterase/lipase family.</text>
</comment>